<dbReference type="EMBL" id="JADGKB010000102">
    <property type="protein sequence ID" value="KAJ3253713.1"/>
    <property type="molecule type" value="Genomic_DNA"/>
</dbReference>
<keyword evidence="1" id="KW-0472">Membrane</keyword>
<dbReference type="AlphaFoldDB" id="A0AAD5UC29"/>
<dbReference type="InterPro" id="IPR043136">
    <property type="entry name" value="B30.2/SPRY_sf"/>
</dbReference>
<dbReference type="Gene3D" id="2.60.120.920">
    <property type="match status" value="1"/>
</dbReference>
<feature type="transmembrane region" description="Helical" evidence="1">
    <location>
        <begin position="38"/>
        <end position="60"/>
    </location>
</feature>
<keyword evidence="1" id="KW-1133">Transmembrane helix</keyword>
<evidence type="ECO:0000313" key="2">
    <source>
        <dbReference type="EMBL" id="KAJ3253713.1"/>
    </source>
</evidence>
<dbReference type="SUPFAM" id="SSF49899">
    <property type="entry name" value="Concanavalin A-like lectins/glucanases"/>
    <property type="match status" value="1"/>
</dbReference>
<comment type="caution">
    <text evidence="2">The sequence shown here is derived from an EMBL/GenBank/DDBJ whole genome shotgun (WGS) entry which is preliminary data.</text>
</comment>
<gene>
    <name evidence="2" type="primary">SSH4_4</name>
    <name evidence="2" type="ORF">HK103_000371</name>
</gene>
<reference evidence="2" key="1">
    <citation type="submission" date="2020-05" db="EMBL/GenBank/DDBJ databases">
        <title>Phylogenomic resolution of chytrid fungi.</title>
        <authorList>
            <person name="Stajich J.E."/>
            <person name="Amses K."/>
            <person name="Simmons R."/>
            <person name="Seto K."/>
            <person name="Myers J."/>
            <person name="Bonds A."/>
            <person name="Quandt C.A."/>
            <person name="Barry K."/>
            <person name="Liu P."/>
            <person name="Grigoriev I."/>
            <person name="Longcore J.E."/>
            <person name="James T.Y."/>
        </authorList>
    </citation>
    <scope>NUCLEOTIDE SEQUENCE</scope>
    <source>
        <strain evidence="2">PLAUS21</strain>
    </source>
</reference>
<dbReference type="Proteomes" id="UP001210925">
    <property type="component" value="Unassembled WGS sequence"/>
</dbReference>
<evidence type="ECO:0000313" key="3">
    <source>
        <dbReference type="Proteomes" id="UP001210925"/>
    </source>
</evidence>
<keyword evidence="1" id="KW-0812">Transmembrane</keyword>
<organism evidence="2 3">
    <name type="scientific">Boothiomyces macroporosus</name>
    <dbReference type="NCBI Taxonomy" id="261099"/>
    <lineage>
        <taxon>Eukaryota</taxon>
        <taxon>Fungi</taxon>
        <taxon>Fungi incertae sedis</taxon>
        <taxon>Chytridiomycota</taxon>
        <taxon>Chytridiomycota incertae sedis</taxon>
        <taxon>Chytridiomycetes</taxon>
        <taxon>Rhizophydiales</taxon>
        <taxon>Terramycetaceae</taxon>
        <taxon>Boothiomyces</taxon>
    </lineage>
</organism>
<proteinExistence type="predicted"/>
<keyword evidence="3" id="KW-1185">Reference proteome</keyword>
<dbReference type="InterPro" id="IPR013320">
    <property type="entry name" value="ConA-like_dom_sf"/>
</dbReference>
<protein>
    <submittedName>
        <fullName evidence="2">Rsp5p-dependent ubiquitination, sorting of cargo proteins at the multivesicular body</fullName>
    </submittedName>
</protein>
<sequence>MMAHRDLHDWTKFFKISMSANDTFAGFQKRSDGDVPGYLFVILPQACVWLVFFILFRLYFCLERNDHDLEDLQNSTEQTAKYRADAFLAAYPPDSQAANEQLKNQQIPNISMVQRNFYGFESDNSPDIYISEMIESVGIQVLEIKTKRECSLQCNAGLKQREFDDYVSPPPSFNRVECKGGFYQLGVIQMDPGAVIAIGFATCPHPNFRLPGYDNYSIGYHSSGKVFINDRGKDCIPFKVGDTVGIGYREVDLPRISNHTLNQTVFYFTHNGSRFGDEYLTDGFYPEHIFPTVGTTRNCKIMLEFGDPQVVFNPIPVYDNEPSPCIVEIPPMEK</sequence>
<name>A0AAD5UC29_9FUNG</name>
<evidence type="ECO:0000256" key="1">
    <source>
        <dbReference type="SAM" id="Phobius"/>
    </source>
</evidence>
<accession>A0AAD5UC29</accession>